<dbReference type="PANTHER" id="PTHR16469:SF27">
    <property type="entry name" value="UBIQUITIN-ASSOCIATED AND SH3 DOMAIN-CONTAINING BA-RELATED"/>
    <property type="match status" value="1"/>
</dbReference>
<gene>
    <name evidence="2" type="ORF">MICPUCDRAFT_41977</name>
</gene>
<dbReference type="OMA" id="TSCHELM"/>
<sequence length="204" mass="22440">MRVAGDDAPATSSGTGPPKVFVLRHEKRDPTDPRFFTPLTEEGMMDAAKTVSDDLHDLGITKIYASPFLRVLQTVEPFARRKGLLVRVDYSLYEHPEPNDEPVTALPAEFYERFPIDAAFASILDGNRIGAHNADAAALRRRLQAFLKWVVENHGADERVLLATHQTSCHELMHLQSGVEIETLDVAMGSVFELDAEAALGGSS</sequence>
<evidence type="ECO:0000256" key="1">
    <source>
        <dbReference type="SAM" id="MobiDB-lite"/>
    </source>
</evidence>
<dbReference type="InterPro" id="IPR013078">
    <property type="entry name" value="His_Pase_superF_clade-1"/>
</dbReference>
<dbReference type="Proteomes" id="UP000001876">
    <property type="component" value="Unassembled WGS sequence"/>
</dbReference>
<evidence type="ECO:0000313" key="2">
    <source>
        <dbReference type="EMBL" id="EEH53721.1"/>
    </source>
</evidence>
<dbReference type="Pfam" id="PF00300">
    <property type="entry name" value="His_Phos_1"/>
    <property type="match status" value="1"/>
</dbReference>
<feature type="region of interest" description="Disordered" evidence="1">
    <location>
        <begin position="1"/>
        <end position="21"/>
    </location>
</feature>
<accession>C1N212</accession>
<keyword evidence="3" id="KW-1185">Reference proteome</keyword>
<dbReference type="KEGG" id="mpp:MICPUCDRAFT_41977"/>
<dbReference type="EMBL" id="GG663745">
    <property type="protein sequence ID" value="EEH53721.1"/>
    <property type="molecule type" value="Genomic_DNA"/>
</dbReference>
<dbReference type="RefSeq" id="XP_003062009.1">
    <property type="nucleotide sequence ID" value="XM_003061963.1"/>
</dbReference>
<dbReference type="SUPFAM" id="SSF53254">
    <property type="entry name" value="Phosphoglycerate mutase-like"/>
    <property type="match status" value="1"/>
</dbReference>
<name>C1N212_MICPC</name>
<proteinExistence type="predicted"/>
<dbReference type="CDD" id="cd07040">
    <property type="entry name" value="HP"/>
    <property type="match status" value="1"/>
</dbReference>
<dbReference type="OrthoDB" id="414418at2759"/>
<protein>
    <submittedName>
        <fullName evidence="2">Predicted protein</fullName>
    </submittedName>
</protein>
<reference evidence="2 3" key="1">
    <citation type="journal article" date="2009" name="Science">
        <title>Green evolution and dynamic adaptations revealed by genomes of the marine picoeukaryotes Micromonas.</title>
        <authorList>
            <person name="Worden A.Z."/>
            <person name="Lee J.H."/>
            <person name="Mock T."/>
            <person name="Rouze P."/>
            <person name="Simmons M.P."/>
            <person name="Aerts A.L."/>
            <person name="Allen A.E."/>
            <person name="Cuvelier M.L."/>
            <person name="Derelle E."/>
            <person name="Everett M.V."/>
            <person name="Foulon E."/>
            <person name="Grimwood J."/>
            <person name="Gundlach H."/>
            <person name="Henrissat B."/>
            <person name="Napoli C."/>
            <person name="McDonald S.M."/>
            <person name="Parker M.S."/>
            <person name="Rombauts S."/>
            <person name="Salamov A."/>
            <person name="Von Dassow P."/>
            <person name="Badger J.H."/>
            <person name="Coutinho P.M."/>
            <person name="Demir E."/>
            <person name="Dubchak I."/>
            <person name="Gentemann C."/>
            <person name="Eikrem W."/>
            <person name="Gready J.E."/>
            <person name="John U."/>
            <person name="Lanier W."/>
            <person name="Lindquist E.A."/>
            <person name="Lucas S."/>
            <person name="Mayer K.F."/>
            <person name="Moreau H."/>
            <person name="Not F."/>
            <person name="Otillar R."/>
            <person name="Panaud O."/>
            <person name="Pangilinan J."/>
            <person name="Paulsen I."/>
            <person name="Piegu B."/>
            <person name="Poliakov A."/>
            <person name="Robbens S."/>
            <person name="Schmutz J."/>
            <person name="Toulza E."/>
            <person name="Wyss T."/>
            <person name="Zelensky A."/>
            <person name="Zhou K."/>
            <person name="Armbrust E.V."/>
            <person name="Bhattacharya D."/>
            <person name="Goodenough U.W."/>
            <person name="Van de Peer Y."/>
            <person name="Grigoriev I.V."/>
        </authorList>
    </citation>
    <scope>NUCLEOTIDE SEQUENCE [LARGE SCALE GENOMIC DNA]</scope>
    <source>
        <strain evidence="2 3">CCMP1545</strain>
    </source>
</reference>
<dbReference type="GeneID" id="9687651"/>
<organism evidence="3">
    <name type="scientific">Micromonas pusilla (strain CCMP1545)</name>
    <name type="common">Picoplanktonic green alga</name>
    <dbReference type="NCBI Taxonomy" id="564608"/>
    <lineage>
        <taxon>Eukaryota</taxon>
        <taxon>Viridiplantae</taxon>
        <taxon>Chlorophyta</taxon>
        <taxon>Mamiellophyceae</taxon>
        <taxon>Mamiellales</taxon>
        <taxon>Mamiellaceae</taxon>
        <taxon>Micromonas</taxon>
    </lineage>
</organism>
<dbReference type="InterPro" id="IPR051710">
    <property type="entry name" value="Phosphatase_SH3-domain"/>
</dbReference>
<evidence type="ECO:0000313" key="3">
    <source>
        <dbReference type="Proteomes" id="UP000001876"/>
    </source>
</evidence>
<dbReference type="Gene3D" id="3.40.50.1240">
    <property type="entry name" value="Phosphoglycerate mutase-like"/>
    <property type="match status" value="1"/>
</dbReference>
<dbReference type="InterPro" id="IPR029033">
    <property type="entry name" value="His_PPase_superfam"/>
</dbReference>
<dbReference type="AlphaFoldDB" id="C1N212"/>
<dbReference type="PANTHER" id="PTHR16469">
    <property type="entry name" value="UBIQUITIN-ASSOCIATED AND SH3 DOMAIN-CONTAINING BA-RELATED"/>
    <property type="match status" value="1"/>
</dbReference>